<proteinExistence type="predicted"/>
<organism evidence="1 2">
    <name type="scientific">Pistacia atlantica</name>
    <dbReference type="NCBI Taxonomy" id="434234"/>
    <lineage>
        <taxon>Eukaryota</taxon>
        <taxon>Viridiplantae</taxon>
        <taxon>Streptophyta</taxon>
        <taxon>Embryophyta</taxon>
        <taxon>Tracheophyta</taxon>
        <taxon>Spermatophyta</taxon>
        <taxon>Magnoliopsida</taxon>
        <taxon>eudicotyledons</taxon>
        <taxon>Gunneridae</taxon>
        <taxon>Pentapetalae</taxon>
        <taxon>rosids</taxon>
        <taxon>malvids</taxon>
        <taxon>Sapindales</taxon>
        <taxon>Anacardiaceae</taxon>
        <taxon>Pistacia</taxon>
    </lineage>
</organism>
<comment type="caution">
    <text evidence="1">The sequence shown here is derived from an EMBL/GenBank/DDBJ whole genome shotgun (WGS) entry which is preliminary data.</text>
</comment>
<reference evidence="2" key="1">
    <citation type="journal article" date="2023" name="G3 (Bethesda)">
        <title>Genome assembly and association tests identify interacting loci associated with vigor, precocity, and sex in interspecific pistachio rootstocks.</title>
        <authorList>
            <person name="Palmer W."/>
            <person name="Jacygrad E."/>
            <person name="Sagayaradj S."/>
            <person name="Cavanaugh K."/>
            <person name="Han R."/>
            <person name="Bertier L."/>
            <person name="Beede B."/>
            <person name="Kafkas S."/>
            <person name="Golino D."/>
            <person name="Preece J."/>
            <person name="Michelmore R."/>
        </authorList>
    </citation>
    <scope>NUCLEOTIDE SEQUENCE [LARGE SCALE GENOMIC DNA]</scope>
</reference>
<keyword evidence="2" id="KW-1185">Reference proteome</keyword>
<evidence type="ECO:0000313" key="1">
    <source>
        <dbReference type="EMBL" id="KAJ0090479.1"/>
    </source>
</evidence>
<dbReference type="EMBL" id="CM047904">
    <property type="protein sequence ID" value="KAJ0090479.1"/>
    <property type="molecule type" value="Genomic_DNA"/>
</dbReference>
<protein>
    <submittedName>
        <fullName evidence="1">Uncharacterized protein</fullName>
    </submittedName>
</protein>
<dbReference type="Proteomes" id="UP001164250">
    <property type="component" value="Chromosome 8"/>
</dbReference>
<gene>
    <name evidence="1" type="ORF">Patl1_14538</name>
</gene>
<name>A0ACC1AV29_9ROSI</name>
<evidence type="ECO:0000313" key="2">
    <source>
        <dbReference type="Proteomes" id="UP001164250"/>
    </source>
</evidence>
<accession>A0ACC1AV29</accession>
<sequence>MLGHAEFVQELLGRMPELAGELDSCKSSPLHLATSKGYLDIVKKLVSVNPEMCLVRDMMEKNPAHIAVIKGHDDDGNTILHLTVADKQVERGKARAPTSICTRSSEKVRPISNLRIETGIAQY</sequence>